<keyword evidence="1" id="KW-0732">Signal</keyword>
<sequence length="278" mass="27556">MMTHSNDAYGNETYGDTTYGDERDTGSAGDPPSGRRGSGINVPTVIASAGVAAVTSALFVAIGAIGLLAVDNVRDGDTSAAQPTVVNLGSAQAGQQGIPSAALPPGAPGALPPTDPAAGVPALPAPAEQMPAAAAPAAPAPPQAAAPPAAPEATTPARTAAPTALSPAQLNSKVTLIMNPQASRTARAAELEGGARALGEADAVARALASYGNIGFSYEMVGPVTTNGSTMSAPLKMTLVGQGSRTQQLTWVWTGGEWKLSNRSVCAVTALALLPCRL</sequence>
<dbReference type="InterPro" id="IPR058644">
    <property type="entry name" value="Mtb12-like_C"/>
</dbReference>
<proteinExistence type="inferred from homology"/>
<dbReference type="RefSeq" id="WP_330435170.1">
    <property type="nucleotide sequence ID" value="NZ_JAZDUF010000007.1"/>
</dbReference>
<gene>
    <name evidence="6" type="ORF">VZC37_20415</name>
</gene>
<keyword evidence="4" id="KW-0472">Membrane</keyword>
<feature type="transmembrane region" description="Helical" evidence="4">
    <location>
        <begin position="45"/>
        <end position="70"/>
    </location>
</feature>
<feature type="region of interest" description="Disordered" evidence="3">
    <location>
        <begin position="91"/>
        <end position="166"/>
    </location>
</feature>
<feature type="compositionally biased region" description="Low complexity" evidence="3">
    <location>
        <begin position="116"/>
        <end position="137"/>
    </location>
</feature>
<protein>
    <recommendedName>
        <fullName evidence="5">Low molecular weight antigen MTB12-like C-terminal domain-containing protein</fullName>
    </recommendedName>
</protein>
<name>A0ABU7MHY5_9ACTN</name>
<feature type="compositionally biased region" description="Low complexity" evidence="3">
    <location>
        <begin position="151"/>
        <end position="166"/>
    </location>
</feature>
<comment type="caution">
    <text evidence="6">The sequence shown here is derived from an EMBL/GenBank/DDBJ whole genome shotgun (WGS) entry which is preliminary data.</text>
</comment>
<accession>A0ABU7MHY5</accession>
<evidence type="ECO:0000256" key="2">
    <source>
        <dbReference type="ARBA" id="ARBA00093774"/>
    </source>
</evidence>
<dbReference type="Proteomes" id="UP001347146">
    <property type="component" value="Unassembled WGS sequence"/>
</dbReference>
<evidence type="ECO:0000313" key="6">
    <source>
        <dbReference type="EMBL" id="MEE3852715.1"/>
    </source>
</evidence>
<keyword evidence="4" id="KW-0812">Transmembrane</keyword>
<organism evidence="6 7">
    <name type="scientific">Gordonia sesuvii</name>
    <dbReference type="NCBI Taxonomy" id="3116777"/>
    <lineage>
        <taxon>Bacteria</taxon>
        <taxon>Bacillati</taxon>
        <taxon>Actinomycetota</taxon>
        <taxon>Actinomycetes</taxon>
        <taxon>Mycobacteriales</taxon>
        <taxon>Gordoniaceae</taxon>
        <taxon>Gordonia</taxon>
    </lineage>
</organism>
<feature type="region of interest" description="Disordered" evidence="3">
    <location>
        <begin position="1"/>
        <end position="39"/>
    </location>
</feature>
<evidence type="ECO:0000256" key="4">
    <source>
        <dbReference type="SAM" id="Phobius"/>
    </source>
</evidence>
<comment type="similarity">
    <text evidence="2">Belongs to the MTB12 family.</text>
</comment>
<evidence type="ECO:0000256" key="3">
    <source>
        <dbReference type="SAM" id="MobiDB-lite"/>
    </source>
</evidence>
<feature type="compositionally biased region" description="Pro residues" evidence="3">
    <location>
        <begin position="105"/>
        <end position="115"/>
    </location>
</feature>
<feature type="compositionally biased region" description="Pro residues" evidence="3">
    <location>
        <begin position="138"/>
        <end position="150"/>
    </location>
</feature>
<keyword evidence="7" id="KW-1185">Reference proteome</keyword>
<dbReference type="Pfam" id="PF26580">
    <property type="entry name" value="Mtb12_C"/>
    <property type="match status" value="1"/>
</dbReference>
<keyword evidence="4" id="KW-1133">Transmembrane helix</keyword>
<feature type="domain" description="Low molecular weight antigen MTB12-like C-terminal" evidence="5">
    <location>
        <begin position="165"/>
        <end position="276"/>
    </location>
</feature>
<evidence type="ECO:0000259" key="5">
    <source>
        <dbReference type="Pfam" id="PF26580"/>
    </source>
</evidence>
<evidence type="ECO:0000313" key="7">
    <source>
        <dbReference type="Proteomes" id="UP001347146"/>
    </source>
</evidence>
<reference evidence="6 7" key="1">
    <citation type="submission" date="2024-01" db="EMBL/GenBank/DDBJ databases">
        <title>Draft genome sequence of Gordonia sp. LSe1-13.</title>
        <authorList>
            <person name="Suphannarot A."/>
            <person name="Mingma R."/>
        </authorList>
    </citation>
    <scope>NUCLEOTIDE SEQUENCE [LARGE SCALE GENOMIC DNA]</scope>
    <source>
        <strain evidence="6 7">LSe1-13</strain>
    </source>
</reference>
<dbReference type="EMBL" id="JAZDUF010000007">
    <property type="protein sequence ID" value="MEE3852715.1"/>
    <property type="molecule type" value="Genomic_DNA"/>
</dbReference>
<evidence type="ECO:0000256" key="1">
    <source>
        <dbReference type="ARBA" id="ARBA00022729"/>
    </source>
</evidence>